<dbReference type="PANTHER" id="PTHR46060">
    <property type="entry name" value="MARINER MOS1 TRANSPOSASE-LIKE PROTEIN"/>
    <property type="match status" value="1"/>
</dbReference>
<gene>
    <name evidence="2" type="ORF">B7P43_G17565</name>
</gene>
<organism evidence="2 3">
    <name type="scientific">Cryptotermes secundus</name>
    <dbReference type="NCBI Taxonomy" id="105785"/>
    <lineage>
        <taxon>Eukaryota</taxon>
        <taxon>Metazoa</taxon>
        <taxon>Ecdysozoa</taxon>
        <taxon>Arthropoda</taxon>
        <taxon>Hexapoda</taxon>
        <taxon>Insecta</taxon>
        <taxon>Pterygota</taxon>
        <taxon>Neoptera</taxon>
        <taxon>Polyneoptera</taxon>
        <taxon>Dictyoptera</taxon>
        <taxon>Blattodea</taxon>
        <taxon>Blattoidea</taxon>
        <taxon>Termitoidae</taxon>
        <taxon>Kalotermitidae</taxon>
        <taxon>Cryptotermitinae</taxon>
        <taxon>Cryptotermes</taxon>
    </lineage>
</organism>
<accession>A0A2J7Q7Y4</accession>
<dbReference type="STRING" id="105785.A0A2J7Q7Y4"/>
<dbReference type="InterPro" id="IPR036397">
    <property type="entry name" value="RNaseH_sf"/>
</dbReference>
<proteinExistence type="predicted"/>
<dbReference type="AlphaFoldDB" id="A0A2J7Q7Y4"/>
<dbReference type="Pfam" id="PF17906">
    <property type="entry name" value="HTH_48"/>
    <property type="match status" value="1"/>
</dbReference>
<dbReference type="OrthoDB" id="8189655at2759"/>
<dbReference type="Gene3D" id="3.30.420.10">
    <property type="entry name" value="Ribonuclease H-like superfamily/Ribonuclease H"/>
    <property type="match status" value="1"/>
</dbReference>
<dbReference type="InterPro" id="IPR052709">
    <property type="entry name" value="Transposase-MT_Hybrid"/>
</dbReference>
<dbReference type="Proteomes" id="UP000235965">
    <property type="component" value="Unassembled WGS sequence"/>
</dbReference>
<dbReference type="GO" id="GO:0003676">
    <property type="term" value="F:nucleic acid binding"/>
    <property type="evidence" value="ECO:0007669"/>
    <property type="project" value="InterPro"/>
</dbReference>
<dbReference type="PANTHER" id="PTHR46060:SF1">
    <property type="entry name" value="MARINER MOS1 TRANSPOSASE-LIKE PROTEIN"/>
    <property type="match status" value="1"/>
</dbReference>
<dbReference type="InParanoid" id="A0A2J7Q7Y4"/>
<evidence type="ECO:0000313" key="2">
    <source>
        <dbReference type="EMBL" id="PNF24696.1"/>
    </source>
</evidence>
<reference evidence="2 3" key="1">
    <citation type="submission" date="2017-12" db="EMBL/GenBank/DDBJ databases">
        <title>Hemimetabolous genomes reveal molecular basis of termite eusociality.</title>
        <authorList>
            <person name="Harrison M.C."/>
            <person name="Jongepier E."/>
            <person name="Robertson H.M."/>
            <person name="Arning N."/>
            <person name="Bitard-Feildel T."/>
            <person name="Chao H."/>
            <person name="Childers C.P."/>
            <person name="Dinh H."/>
            <person name="Doddapaneni H."/>
            <person name="Dugan S."/>
            <person name="Gowin J."/>
            <person name="Greiner C."/>
            <person name="Han Y."/>
            <person name="Hu H."/>
            <person name="Hughes D.S.T."/>
            <person name="Huylmans A.-K."/>
            <person name="Kemena C."/>
            <person name="Kremer L.P.M."/>
            <person name="Lee S.L."/>
            <person name="Lopez-Ezquerra A."/>
            <person name="Mallet L."/>
            <person name="Monroy-Kuhn J.M."/>
            <person name="Moser A."/>
            <person name="Murali S.C."/>
            <person name="Muzny D.M."/>
            <person name="Otani S."/>
            <person name="Piulachs M.-D."/>
            <person name="Poelchau M."/>
            <person name="Qu J."/>
            <person name="Schaub F."/>
            <person name="Wada-Katsumata A."/>
            <person name="Worley K.C."/>
            <person name="Xie Q."/>
            <person name="Ylla G."/>
            <person name="Poulsen M."/>
            <person name="Gibbs R.A."/>
            <person name="Schal C."/>
            <person name="Richards S."/>
            <person name="Belles X."/>
            <person name="Korb J."/>
            <person name="Bornberg-Bauer E."/>
        </authorList>
    </citation>
    <scope>NUCLEOTIDE SEQUENCE [LARGE SCALE GENOMIC DNA]</scope>
    <source>
        <tissue evidence="2">Whole body</tissue>
    </source>
</reference>
<evidence type="ECO:0000313" key="3">
    <source>
        <dbReference type="Proteomes" id="UP000235965"/>
    </source>
</evidence>
<comment type="caution">
    <text evidence="2">The sequence shown here is derived from an EMBL/GenBank/DDBJ whole genome shotgun (WGS) entry which is preliminary data.</text>
</comment>
<dbReference type="InterPro" id="IPR041426">
    <property type="entry name" value="Mos1_HTH"/>
</dbReference>
<name>A0A2J7Q7Y4_9NEOP</name>
<feature type="domain" description="Mos1 transposase HTH" evidence="1">
    <location>
        <begin position="8"/>
        <end position="52"/>
    </location>
</feature>
<dbReference type="Gene3D" id="1.10.10.1450">
    <property type="match status" value="1"/>
</dbReference>
<evidence type="ECO:0000259" key="1">
    <source>
        <dbReference type="Pfam" id="PF17906"/>
    </source>
</evidence>
<keyword evidence="3" id="KW-1185">Reference proteome</keyword>
<dbReference type="EMBL" id="NEVH01017000">
    <property type="protein sequence ID" value="PNF24696.1"/>
    <property type="molecule type" value="Genomic_DNA"/>
</dbReference>
<sequence length="326" mass="37001">MAHLREQRVCIKFCFKLGKTAAETHQMLKQAFGENSLGQTQTYKWYKCFKNGRTLTYDDDRSGRPSTCKTPENVAKVRDLILQDRRLTIQDLCNTLGLSYGTCQQILSEELNMRIAAKFVPRLLQNEQKQHRLEVCRELQQQLQEDPNFLLNVVTGDERMPRILLQRAQETFPAVAERMNCTNSEKVLVGPYGETYPASHDANQAMNIKAEEASDSQEEVDPVHITVQEVKAEPESYTNSENALVGPYGETYPTPHDADRAMNVKAEAVSDAEEEEDPVPITFPEMKAEPEVSCMCTVRQMTQMCRNAACLSDIHLCEHETTLLCC</sequence>
<protein>
    <recommendedName>
        <fullName evidence="1">Mos1 transposase HTH domain-containing protein</fullName>
    </recommendedName>
</protein>